<keyword evidence="2" id="KW-1133">Transmembrane helix</keyword>
<feature type="transmembrane region" description="Helical" evidence="2">
    <location>
        <begin position="170"/>
        <end position="188"/>
    </location>
</feature>
<feature type="transmembrane region" description="Helical" evidence="2">
    <location>
        <begin position="64"/>
        <end position="92"/>
    </location>
</feature>
<feature type="transmembrane region" description="Helical" evidence="2">
    <location>
        <begin position="200"/>
        <end position="217"/>
    </location>
</feature>
<name>A0A0G4H859_9ALVE</name>
<feature type="transmembrane region" description="Helical" evidence="2">
    <location>
        <begin position="319"/>
        <end position="347"/>
    </location>
</feature>
<keyword evidence="2" id="KW-0812">Transmembrane</keyword>
<dbReference type="VEuPathDB" id="CryptoDB:Cvel_25100"/>
<evidence type="ECO:0000256" key="2">
    <source>
        <dbReference type="SAM" id="Phobius"/>
    </source>
</evidence>
<protein>
    <submittedName>
        <fullName evidence="3">Uncharacterized protein</fullName>
    </submittedName>
</protein>
<proteinExistence type="predicted"/>
<feature type="region of interest" description="Disordered" evidence="1">
    <location>
        <begin position="652"/>
        <end position="678"/>
    </location>
</feature>
<feature type="transmembrane region" description="Helical" evidence="2">
    <location>
        <begin position="552"/>
        <end position="575"/>
    </location>
</feature>
<feature type="transmembrane region" description="Helical" evidence="2">
    <location>
        <begin position="145"/>
        <end position="163"/>
    </location>
</feature>
<evidence type="ECO:0000313" key="3">
    <source>
        <dbReference type="EMBL" id="CEM40082.1"/>
    </source>
</evidence>
<accession>A0A0G4H859</accession>
<feature type="transmembrane region" description="Helical" evidence="2">
    <location>
        <begin position="25"/>
        <end position="43"/>
    </location>
</feature>
<feature type="transmembrane region" description="Helical" evidence="2">
    <location>
        <begin position="384"/>
        <end position="405"/>
    </location>
</feature>
<dbReference type="AlphaFoldDB" id="A0A0G4H859"/>
<reference evidence="3" key="1">
    <citation type="submission" date="2014-11" db="EMBL/GenBank/DDBJ databases">
        <authorList>
            <person name="Otto D Thomas"/>
            <person name="Naeem Raeece"/>
        </authorList>
    </citation>
    <scope>NUCLEOTIDE SEQUENCE</scope>
</reference>
<dbReference type="EMBL" id="CDMZ01001982">
    <property type="protein sequence ID" value="CEM40082.1"/>
    <property type="molecule type" value="Genomic_DNA"/>
</dbReference>
<organism evidence="3">
    <name type="scientific">Chromera velia CCMP2878</name>
    <dbReference type="NCBI Taxonomy" id="1169474"/>
    <lineage>
        <taxon>Eukaryota</taxon>
        <taxon>Sar</taxon>
        <taxon>Alveolata</taxon>
        <taxon>Colpodellida</taxon>
        <taxon>Chromeraceae</taxon>
        <taxon>Chromera</taxon>
    </lineage>
</organism>
<keyword evidence="2" id="KW-0472">Membrane</keyword>
<gene>
    <name evidence="3" type="ORF">Cvel_25100</name>
</gene>
<feature type="transmembrane region" description="Helical" evidence="2">
    <location>
        <begin position="506"/>
        <end position="528"/>
    </location>
</feature>
<sequence>MWSPAYHCYGCCIVSEHFVDCLLSVIRYLGVVHFSSLLLLCFVRENSIDPVRVPTEGLWPLNKAAPFLNAHAAVCVTIVEGCALSGILTVVLTRRMEWWLYLLTNVLIERRVRWAGEKLFNLPETANEESVRAILAGFLGKQFNFFVFFVLLFVRLVVYFLTVTGRVLKVAVFVLVLFFWLVPFAIEAHTADILSSLSQHSWFLAWLAGSLVFWWYGTQEIWSVRCSTCPSMQWWQIRTLPSVVDWNFSVSELENRLLTVWGLGQERMRAGLLLADLAPDGDGGRGAGTGEGTPLLDGAAGVGGGNERRKGVISGVGRVAFWVAHPLAVHVDVFFWCCFPLILLLAWEFSPSLFTSWKDALVRAGFSEMFPEACRGWAHECTDVLVMILVAIFFVVYGHLCGGTADELGYAISKQIRSVDRIDHIWSDLVLDTKIDVLSRLPPVGLRDAITGHAPMRPEVLSLPVTIDREEVQSMVTELFAVKRERILEREKQKLEKAKRRWPRSVLKYCAIWVYGLSVHLLLLHPLFYEDATKVFGLTGKSSSCARSLCQVFFFASLGHLSLFCLVNPLIYWALASFSEEDLKEAVGEGMPPAGLQEAVESLDQVSVETWKALTMLCTEGSMQRGGDFWREVSYREFRELFGDGSTAVPRSLSGDGVAGTPESASMESRSETGEGVDVEMAVFGDRE</sequence>
<evidence type="ECO:0000256" key="1">
    <source>
        <dbReference type="SAM" id="MobiDB-lite"/>
    </source>
</evidence>